<dbReference type="EMBL" id="CACVKT020003994">
    <property type="protein sequence ID" value="CAC5387244.1"/>
    <property type="molecule type" value="Genomic_DNA"/>
</dbReference>
<dbReference type="GO" id="GO:0005319">
    <property type="term" value="F:lipid transporter activity"/>
    <property type="evidence" value="ECO:0007669"/>
    <property type="project" value="TreeGrafter"/>
</dbReference>
<feature type="signal peptide" evidence="2">
    <location>
        <begin position="1"/>
        <end position="19"/>
    </location>
</feature>
<accession>A0A6J8BWL4</accession>
<dbReference type="Gene3D" id="2.70.220.10">
    <property type="entry name" value="Ganglioside GM2 activator"/>
    <property type="match status" value="1"/>
</dbReference>
<sequence>MRKTLISLSAVLLVSITQALPNVFNFEIPKIDGFGKEVKSSKNRFTDNVSQLLMQYHMSQIKGFKQSMIDQLMKTSGLRSQINGFKWKDCGSAAGKISTLNISPDPIQFPGTITVSVGFTLNTTLDRPLAMDVLWYKKSGSTYIKIPCIGMVGSCTYNSVCSILADVQCPDPLVQHGIPCQCPFKKNTYNLPATDFEVDAAFLPEGDYHINAIMSVIWEKKNDQGQFVEIPCVEDLFTCNYTDICELMDQIVQCPDPLVAAGISCQCPITKGQYLMNNANFEIDAAFLSQGDYRIKVMAMAKGKLEMCIDMSASVSSG</sequence>
<dbReference type="InterPro" id="IPR003172">
    <property type="entry name" value="ML_dom"/>
</dbReference>
<dbReference type="SUPFAM" id="SSF63707">
    <property type="entry name" value="Ganglioside M2 (gm2) activator"/>
    <property type="match status" value="2"/>
</dbReference>
<feature type="domain" description="MD-2-related lipid-recognition" evidence="3">
    <location>
        <begin position="87"/>
        <end position="237"/>
    </location>
</feature>
<evidence type="ECO:0000259" key="3">
    <source>
        <dbReference type="SMART" id="SM00737"/>
    </source>
</evidence>
<dbReference type="SMART" id="SM00737">
    <property type="entry name" value="ML"/>
    <property type="match status" value="1"/>
</dbReference>
<dbReference type="Pfam" id="PF02221">
    <property type="entry name" value="E1_DerP2_DerF2"/>
    <property type="match status" value="2"/>
</dbReference>
<protein>
    <submittedName>
        <fullName evidence="4">GM2A</fullName>
    </submittedName>
</protein>
<dbReference type="GO" id="GO:0009898">
    <property type="term" value="C:cytoplasmic side of plasma membrane"/>
    <property type="evidence" value="ECO:0007669"/>
    <property type="project" value="TreeGrafter"/>
</dbReference>
<evidence type="ECO:0000256" key="2">
    <source>
        <dbReference type="SAM" id="SignalP"/>
    </source>
</evidence>
<evidence type="ECO:0000313" key="4">
    <source>
        <dbReference type="EMBL" id="CAC5387244.1"/>
    </source>
</evidence>
<dbReference type="PANTHER" id="PTHR17357">
    <property type="entry name" value="GM2 GANGLIOSIDE ACTIVATOR PROTEIN"/>
    <property type="match status" value="1"/>
</dbReference>
<evidence type="ECO:0000256" key="1">
    <source>
        <dbReference type="ARBA" id="ARBA00022729"/>
    </source>
</evidence>
<feature type="chain" id="PRO_5026685069" evidence="2">
    <location>
        <begin position="20"/>
        <end position="318"/>
    </location>
</feature>
<keyword evidence="1 2" id="KW-0732">Signal</keyword>
<evidence type="ECO:0000313" key="5">
    <source>
        <dbReference type="Proteomes" id="UP000507470"/>
    </source>
</evidence>
<dbReference type="OrthoDB" id="6409159at2759"/>
<keyword evidence="5" id="KW-1185">Reference proteome</keyword>
<organism evidence="4 5">
    <name type="scientific">Mytilus coruscus</name>
    <name type="common">Sea mussel</name>
    <dbReference type="NCBI Taxonomy" id="42192"/>
    <lineage>
        <taxon>Eukaryota</taxon>
        <taxon>Metazoa</taxon>
        <taxon>Spiralia</taxon>
        <taxon>Lophotrochozoa</taxon>
        <taxon>Mollusca</taxon>
        <taxon>Bivalvia</taxon>
        <taxon>Autobranchia</taxon>
        <taxon>Pteriomorphia</taxon>
        <taxon>Mytilida</taxon>
        <taxon>Mytiloidea</taxon>
        <taxon>Mytilidae</taxon>
        <taxon>Mytilinae</taxon>
        <taxon>Mytilus</taxon>
    </lineage>
</organism>
<proteinExistence type="predicted"/>
<dbReference type="AlphaFoldDB" id="A0A6J8BWL4"/>
<dbReference type="PANTHER" id="PTHR17357:SF0">
    <property type="entry name" value="GANGLIOSIDE GM2 ACTIVATOR"/>
    <property type="match status" value="1"/>
</dbReference>
<dbReference type="Proteomes" id="UP000507470">
    <property type="component" value="Unassembled WGS sequence"/>
</dbReference>
<reference evidence="4 5" key="1">
    <citation type="submission" date="2020-06" db="EMBL/GenBank/DDBJ databases">
        <authorList>
            <person name="Li R."/>
            <person name="Bekaert M."/>
        </authorList>
    </citation>
    <scope>NUCLEOTIDE SEQUENCE [LARGE SCALE GENOMIC DNA]</scope>
    <source>
        <strain evidence="5">wild</strain>
    </source>
</reference>
<dbReference type="InterPro" id="IPR028996">
    <property type="entry name" value="GM2-AP"/>
</dbReference>
<name>A0A6J8BWL4_MYTCO</name>
<dbReference type="GO" id="GO:0008047">
    <property type="term" value="F:enzyme activator activity"/>
    <property type="evidence" value="ECO:0007669"/>
    <property type="project" value="InterPro"/>
</dbReference>
<dbReference type="InterPro" id="IPR036846">
    <property type="entry name" value="GM2-AP_sf"/>
</dbReference>
<gene>
    <name evidence="4" type="ORF">MCOR_22602</name>
</gene>
<dbReference type="GO" id="GO:0006689">
    <property type="term" value="P:ganglioside catabolic process"/>
    <property type="evidence" value="ECO:0007669"/>
    <property type="project" value="InterPro"/>
</dbReference>